<dbReference type="PANTHER" id="PTHR45663:SF15">
    <property type="entry name" value="THIOREDOXIN Y1, CHLOROPLASTIC"/>
    <property type="match status" value="1"/>
</dbReference>
<evidence type="ECO:0000313" key="3">
    <source>
        <dbReference type="EMBL" id="MQL89954.1"/>
    </source>
</evidence>
<dbReference type="AlphaFoldDB" id="A0A843V8N3"/>
<proteinExistence type="predicted"/>
<dbReference type="GO" id="GO:0005737">
    <property type="term" value="C:cytoplasm"/>
    <property type="evidence" value="ECO:0007669"/>
    <property type="project" value="TreeGrafter"/>
</dbReference>
<feature type="region of interest" description="Disordered" evidence="1">
    <location>
        <begin position="62"/>
        <end position="123"/>
    </location>
</feature>
<reference evidence="3" key="1">
    <citation type="submission" date="2017-07" db="EMBL/GenBank/DDBJ databases">
        <title>Taro Niue Genome Assembly and Annotation.</title>
        <authorList>
            <person name="Atibalentja N."/>
            <person name="Keating K."/>
            <person name="Fields C.J."/>
        </authorList>
    </citation>
    <scope>NUCLEOTIDE SEQUENCE</scope>
    <source>
        <strain evidence="3">Niue_2</strain>
        <tissue evidence="3">Leaf</tissue>
    </source>
</reference>
<evidence type="ECO:0000313" key="4">
    <source>
        <dbReference type="Proteomes" id="UP000652761"/>
    </source>
</evidence>
<accession>A0A843V8N3</accession>
<dbReference type="EMBL" id="NMUH01001193">
    <property type="protein sequence ID" value="MQL89954.1"/>
    <property type="molecule type" value="Genomic_DNA"/>
</dbReference>
<protein>
    <recommendedName>
        <fullName evidence="2">Thioredoxin domain-containing protein</fullName>
    </recommendedName>
</protein>
<dbReference type="Pfam" id="PF00085">
    <property type="entry name" value="Thioredoxin"/>
    <property type="match status" value="1"/>
</dbReference>
<feature type="domain" description="Thioredoxin" evidence="2">
    <location>
        <begin position="5"/>
        <end position="67"/>
    </location>
</feature>
<evidence type="ECO:0000256" key="1">
    <source>
        <dbReference type="SAM" id="MobiDB-lite"/>
    </source>
</evidence>
<dbReference type="InterPro" id="IPR013766">
    <property type="entry name" value="Thioredoxin_domain"/>
</dbReference>
<dbReference type="GO" id="GO:0015035">
    <property type="term" value="F:protein-disulfide reductase activity"/>
    <property type="evidence" value="ECO:0007669"/>
    <property type="project" value="TreeGrafter"/>
</dbReference>
<name>A0A843V8N3_COLES</name>
<evidence type="ECO:0000259" key="2">
    <source>
        <dbReference type="Pfam" id="PF00085"/>
    </source>
</evidence>
<comment type="caution">
    <text evidence="3">The sequence shown here is derived from an EMBL/GenBank/DDBJ whole genome shotgun (WGS) entry which is preliminary data.</text>
</comment>
<gene>
    <name evidence="3" type="ORF">Taro_022537</name>
</gene>
<sequence length="123" mass="13900">MELMCGPCQYMVPVLDRVSIILQNKIQIVKIDAQKEKAVANKYRIEALPTFIIFRDGKPCDRFVNEKQPGPQEDGDIGEPKTNLQPVNEREQPPSPPAGERTTASILHLQPVNEREQPPSVQR</sequence>
<dbReference type="OrthoDB" id="2121326at2759"/>
<dbReference type="InterPro" id="IPR036249">
    <property type="entry name" value="Thioredoxin-like_sf"/>
</dbReference>
<dbReference type="SUPFAM" id="SSF52833">
    <property type="entry name" value="Thioredoxin-like"/>
    <property type="match status" value="1"/>
</dbReference>
<dbReference type="Gene3D" id="3.40.30.10">
    <property type="entry name" value="Glutaredoxin"/>
    <property type="match status" value="1"/>
</dbReference>
<dbReference type="PANTHER" id="PTHR45663">
    <property type="entry name" value="GEO12009P1"/>
    <property type="match status" value="1"/>
</dbReference>
<dbReference type="CDD" id="cd02947">
    <property type="entry name" value="TRX_family"/>
    <property type="match status" value="1"/>
</dbReference>
<dbReference type="Proteomes" id="UP000652761">
    <property type="component" value="Unassembled WGS sequence"/>
</dbReference>
<organism evidence="3 4">
    <name type="scientific">Colocasia esculenta</name>
    <name type="common">Wild taro</name>
    <name type="synonym">Arum esculentum</name>
    <dbReference type="NCBI Taxonomy" id="4460"/>
    <lineage>
        <taxon>Eukaryota</taxon>
        <taxon>Viridiplantae</taxon>
        <taxon>Streptophyta</taxon>
        <taxon>Embryophyta</taxon>
        <taxon>Tracheophyta</taxon>
        <taxon>Spermatophyta</taxon>
        <taxon>Magnoliopsida</taxon>
        <taxon>Liliopsida</taxon>
        <taxon>Araceae</taxon>
        <taxon>Aroideae</taxon>
        <taxon>Colocasieae</taxon>
        <taxon>Colocasia</taxon>
    </lineage>
</organism>
<keyword evidence="4" id="KW-1185">Reference proteome</keyword>